<dbReference type="Proteomes" id="UP000285120">
    <property type="component" value="Unassembled WGS sequence"/>
</dbReference>
<reference evidence="3 4" key="1">
    <citation type="submission" date="2018-09" db="EMBL/GenBank/DDBJ databases">
        <title>Genomic Encyclopedia of Archaeal and Bacterial Type Strains, Phase II (KMG-II): from individual species to whole genera.</title>
        <authorList>
            <person name="Goeker M."/>
        </authorList>
    </citation>
    <scope>NUCLEOTIDE SEQUENCE [LARGE SCALE GENOMIC DNA]</scope>
    <source>
        <strain evidence="3 4">DSM 17008</strain>
    </source>
</reference>
<evidence type="ECO:0000256" key="1">
    <source>
        <dbReference type="SAM" id="Phobius"/>
    </source>
</evidence>
<dbReference type="InterPro" id="IPR007349">
    <property type="entry name" value="DUF418"/>
</dbReference>
<dbReference type="PANTHER" id="PTHR30590:SF2">
    <property type="entry name" value="INNER MEMBRANE PROTEIN"/>
    <property type="match status" value="1"/>
</dbReference>
<feature type="transmembrane region" description="Helical" evidence="1">
    <location>
        <begin position="321"/>
        <end position="343"/>
    </location>
</feature>
<accession>A0A419V847</accession>
<feature type="transmembrane region" description="Helical" evidence="1">
    <location>
        <begin position="251"/>
        <end position="269"/>
    </location>
</feature>
<keyword evidence="1" id="KW-0812">Transmembrane</keyword>
<evidence type="ECO:0000259" key="2">
    <source>
        <dbReference type="Pfam" id="PF04235"/>
    </source>
</evidence>
<feature type="transmembrane region" description="Helical" evidence="1">
    <location>
        <begin position="115"/>
        <end position="132"/>
    </location>
</feature>
<feature type="transmembrane region" description="Helical" evidence="1">
    <location>
        <begin position="60"/>
        <end position="79"/>
    </location>
</feature>
<keyword evidence="1" id="KW-0472">Membrane</keyword>
<feature type="transmembrane region" description="Helical" evidence="1">
    <location>
        <begin position="20"/>
        <end position="40"/>
    </location>
</feature>
<proteinExistence type="predicted"/>
<dbReference type="AlphaFoldDB" id="A0A419V847"/>
<feature type="transmembrane region" description="Helical" evidence="1">
    <location>
        <begin position="139"/>
        <end position="159"/>
    </location>
</feature>
<feature type="transmembrane region" description="Helical" evidence="1">
    <location>
        <begin position="179"/>
        <end position="199"/>
    </location>
</feature>
<dbReference type="EMBL" id="RAPK01000006">
    <property type="protein sequence ID" value="RKD76261.1"/>
    <property type="molecule type" value="Genomic_DNA"/>
</dbReference>
<feature type="transmembrane region" description="Helical" evidence="1">
    <location>
        <begin position="276"/>
        <end position="301"/>
    </location>
</feature>
<feature type="domain" description="DUF418" evidence="2">
    <location>
        <begin position="203"/>
        <end position="362"/>
    </location>
</feature>
<comment type="caution">
    <text evidence="3">The sequence shown here is derived from an EMBL/GenBank/DDBJ whole genome shotgun (WGS) entry which is preliminary data.</text>
</comment>
<dbReference type="PANTHER" id="PTHR30590">
    <property type="entry name" value="INNER MEMBRANE PROTEIN"/>
    <property type="match status" value="1"/>
</dbReference>
<name>A0A419V847_9BACL</name>
<sequence length="371" mass="41974">MTLPARQTKRIDILDQIRGVALFAIFLVNIPGLASVAEAGPFTINSALQAVLAVVLEDSARPLFAFMFGISLVLIYDRLRAKDFNPYPTLIRRMGLLFFIGALHGFFVWAGDILLLYAAAGFVLLLAIRLPAKWLLGLGFFFWLGYSTGIDLLTYYTAFHLSPDSWLKDAVNASSYPFGIDYLLLEFSSMIDHLGYFFFGMYAYRSGIFLREWSGRQQKWMSGFGLLVIGLIGKAGIYFDVNSFVFHSLDDFYSFLVTIGLAMGLFLLGTGSRKGILFPFAAVGKLTFTHYLMQSLIMVSLFQNSGRTIFIELGIWTAPSYAFALTIGLLLFGFQLLVSPLWLKYFYYGPFEWVWRMGTYGKWVPLLRRRS</sequence>
<organism evidence="3 4">
    <name type="scientific">Sinobaca qinghaiensis</name>
    <dbReference type="NCBI Taxonomy" id="342944"/>
    <lineage>
        <taxon>Bacteria</taxon>
        <taxon>Bacillati</taxon>
        <taxon>Bacillota</taxon>
        <taxon>Bacilli</taxon>
        <taxon>Bacillales</taxon>
        <taxon>Sporolactobacillaceae</taxon>
        <taxon>Sinobaca</taxon>
    </lineage>
</organism>
<protein>
    <recommendedName>
        <fullName evidence="2">DUF418 domain-containing protein</fullName>
    </recommendedName>
</protein>
<evidence type="ECO:0000313" key="4">
    <source>
        <dbReference type="Proteomes" id="UP000285120"/>
    </source>
</evidence>
<feature type="transmembrane region" description="Helical" evidence="1">
    <location>
        <begin position="220"/>
        <end position="239"/>
    </location>
</feature>
<evidence type="ECO:0000313" key="3">
    <source>
        <dbReference type="EMBL" id="RKD76261.1"/>
    </source>
</evidence>
<dbReference type="InterPro" id="IPR052529">
    <property type="entry name" value="Bact_Transport_Assoc"/>
</dbReference>
<keyword evidence="4" id="KW-1185">Reference proteome</keyword>
<keyword evidence="1" id="KW-1133">Transmembrane helix</keyword>
<dbReference type="Pfam" id="PF04235">
    <property type="entry name" value="DUF418"/>
    <property type="match status" value="1"/>
</dbReference>
<feature type="transmembrane region" description="Helical" evidence="1">
    <location>
        <begin position="91"/>
        <end position="109"/>
    </location>
</feature>
<gene>
    <name evidence="3" type="ORF">ATL39_0476</name>
</gene>